<evidence type="ECO:0000313" key="3">
    <source>
        <dbReference type="EMBL" id="CEG44804.1"/>
    </source>
</evidence>
<dbReference type="PROSITE" id="PS51752">
    <property type="entry name" value="JACALIN_LECTIN"/>
    <property type="match status" value="1"/>
</dbReference>
<dbReference type="AlphaFoldDB" id="A0A0P1AUX3"/>
<keyword evidence="4" id="KW-1185">Reference proteome</keyword>
<sequence length="725" mass="79355">MAVASTLFYRHRTHVIDVNSSRNKVTYLRVDVGDAHEITKKVLQAVAFLTAITAFGAGSTNATASKTALDEDIKLSKAFGGYKGDAFSDIAGIRLGQNVSSISIRGDKRINAISINIGNPIEATWDHGGPEGTAVTLALEADEYICSMEIHWGRKNSNFRVFYLNFTTSANHSIASGTQTNKAETVMAPEGFKLSGFYGRADNEVDQLGIIWTRRSAKAAELRDVMERDWYGNRIRNWVGPTIGNPKDSACYRRTLPYNATGVCPAGYSTHDKAEGKCIAECPLSYPVSCFLECIPQNDNCFLEIAQKGVAVLAAIVNVATAGIFGAVLSFYQSRKREFFCSANIVGVLRSLTYYIRFRQTTAPHGTVEELLAVAYQSDVVLVDLPVAICHCLGYEVPATMVFSGIVMMIVEVIVKQAIVNGDQILFSAQNVFNLLYNVSAFNSPHSSVEELQDLMDTNSTCGYQLKRLTDHVIISVNTYRIKHPNATVNDIRVDLSRSSLVLQEIPAATNNCMDELLAYKTKQAAFETRDLLRKTFGVIVDQLVESAMTDKGNFVAESQFVLEATNIALTTLAGLDPTRIVWLASQFVQPTCGPTALIGEIDDGSLYDALGLKTIDEAFVGSYGTWTKKGDGMVNLIFTSIDTKDVSVVIYSGGHSLTEVRVEAGGMATWNSTVKELQDKTMYLDRWRPSFLNFPTKGGGSLKLWVPRASEGGHLTLHVRINVA</sequence>
<dbReference type="EMBL" id="CCYD01001336">
    <property type="protein sequence ID" value="CEG44804.1"/>
    <property type="molecule type" value="Genomic_DNA"/>
</dbReference>
<evidence type="ECO:0000313" key="4">
    <source>
        <dbReference type="Proteomes" id="UP000054928"/>
    </source>
</evidence>
<dbReference type="Pfam" id="PF01419">
    <property type="entry name" value="Jacalin"/>
    <property type="match status" value="1"/>
</dbReference>
<name>A0A0P1AUX3_PLAHL</name>
<dbReference type="InterPro" id="IPR001229">
    <property type="entry name" value="Jacalin-like_lectin_dom"/>
</dbReference>
<dbReference type="Proteomes" id="UP000054928">
    <property type="component" value="Unassembled WGS sequence"/>
</dbReference>
<accession>A0A0P1AUX3</accession>
<dbReference type="Gene3D" id="2.100.10.30">
    <property type="entry name" value="Jacalin-like lectin domain"/>
    <property type="match status" value="1"/>
</dbReference>
<dbReference type="GO" id="GO:0030246">
    <property type="term" value="F:carbohydrate binding"/>
    <property type="evidence" value="ECO:0007669"/>
    <property type="project" value="UniProtKB-KW"/>
</dbReference>
<dbReference type="SMART" id="SM00915">
    <property type="entry name" value="Jacalin"/>
    <property type="match status" value="1"/>
</dbReference>
<evidence type="ECO:0000259" key="2">
    <source>
        <dbReference type="PROSITE" id="PS51752"/>
    </source>
</evidence>
<feature type="transmembrane region" description="Helical" evidence="1">
    <location>
        <begin position="339"/>
        <end position="356"/>
    </location>
</feature>
<dbReference type="RefSeq" id="XP_024581173.1">
    <property type="nucleotide sequence ID" value="XM_024730946.1"/>
</dbReference>
<keyword evidence="1" id="KW-1133">Transmembrane helix</keyword>
<proteinExistence type="predicted"/>
<keyword evidence="1" id="KW-0472">Membrane</keyword>
<evidence type="ECO:0000256" key="1">
    <source>
        <dbReference type="SAM" id="Phobius"/>
    </source>
</evidence>
<dbReference type="InterPro" id="IPR036404">
    <property type="entry name" value="Jacalin-like_lectin_dom_sf"/>
</dbReference>
<feature type="transmembrane region" description="Helical" evidence="1">
    <location>
        <begin position="310"/>
        <end position="332"/>
    </location>
</feature>
<dbReference type="OrthoDB" id="40902at2759"/>
<protein>
    <submittedName>
        <fullName evidence="3">Mannose-binding lectin</fullName>
    </submittedName>
</protein>
<dbReference type="GeneID" id="36396195"/>
<reference evidence="4" key="1">
    <citation type="submission" date="2014-09" db="EMBL/GenBank/DDBJ databases">
        <authorList>
            <person name="Sharma Rahul"/>
            <person name="Thines Marco"/>
        </authorList>
    </citation>
    <scope>NUCLEOTIDE SEQUENCE [LARGE SCALE GENOMIC DNA]</scope>
</reference>
<keyword evidence="1" id="KW-0812">Transmembrane</keyword>
<dbReference type="OMA" id="PAATNNC"/>
<dbReference type="SUPFAM" id="SSF51101">
    <property type="entry name" value="Mannose-binding lectins"/>
    <property type="match status" value="1"/>
</dbReference>
<keyword evidence="3" id="KW-0430">Lectin</keyword>
<organism evidence="3 4">
    <name type="scientific">Plasmopara halstedii</name>
    <name type="common">Downy mildew of sunflower</name>
    <dbReference type="NCBI Taxonomy" id="4781"/>
    <lineage>
        <taxon>Eukaryota</taxon>
        <taxon>Sar</taxon>
        <taxon>Stramenopiles</taxon>
        <taxon>Oomycota</taxon>
        <taxon>Peronosporomycetes</taxon>
        <taxon>Peronosporales</taxon>
        <taxon>Peronosporaceae</taxon>
        <taxon>Plasmopara</taxon>
    </lineage>
</organism>
<feature type="domain" description="Jacalin-type lectin" evidence="2">
    <location>
        <begin position="73"/>
        <end position="214"/>
    </location>
</feature>
<dbReference type="STRING" id="4781.A0A0P1AUX3"/>